<dbReference type="Proteomes" id="UP000192738">
    <property type="component" value="Unassembled WGS sequence"/>
</dbReference>
<feature type="domain" description="THIF-type NAD/FAD binding fold" evidence="1">
    <location>
        <begin position="55"/>
        <end position="291"/>
    </location>
</feature>
<dbReference type="InterPro" id="IPR045886">
    <property type="entry name" value="ThiF/MoeB/HesA"/>
</dbReference>
<proteinExistence type="predicted"/>
<dbReference type="SUPFAM" id="SSF69572">
    <property type="entry name" value="Activating enzymes of the ubiquitin-like proteins"/>
    <property type="match status" value="1"/>
</dbReference>
<dbReference type="GO" id="GO:0008641">
    <property type="term" value="F:ubiquitin-like modifier activating enzyme activity"/>
    <property type="evidence" value="ECO:0007669"/>
    <property type="project" value="InterPro"/>
</dbReference>
<dbReference type="Gene3D" id="3.40.50.720">
    <property type="entry name" value="NAD(P)-binding Rossmann-like Domain"/>
    <property type="match status" value="1"/>
</dbReference>
<dbReference type="InterPro" id="IPR035985">
    <property type="entry name" value="Ubiquitin-activating_enz"/>
</dbReference>
<dbReference type="InterPro" id="IPR000594">
    <property type="entry name" value="ThiF_NAD_FAD-bd"/>
</dbReference>
<protein>
    <submittedName>
        <fullName evidence="2">tRNA A37 threonylcarbamoyladenosine dehydratase</fullName>
    </submittedName>
</protein>
<keyword evidence="3" id="KW-1185">Reference proteome</keyword>
<dbReference type="Pfam" id="PF00899">
    <property type="entry name" value="ThiF"/>
    <property type="match status" value="1"/>
</dbReference>
<evidence type="ECO:0000313" key="3">
    <source>
        <dbReference type="Proteomes" id="UP000192738"/>
    </source>
</evidence>
<dbReference type="PANTHER" id="PTHR43267:SF1">
    <property type="entry name" value="TRNA THREONYLCARBAMOYLADENOSINE DEHYDRATASE"/>
    <property type="match status" value="1"/>
</dbReference>
<dbReference type="AlphaFoldDB" id="A0A1W2EFD8"/>
<organism evidence="2 3">
    <name type="scientific">Sporomusa malonica</name>
    <dbReference type="NCBI Taxonomy" id="112901"/>
    <lineage>
        <taxon>Bacteria</taxon>
        <taxon>Bacillati</taxon>
        <taxon>Bacillota</taxon>
        <taxon>Negativicutes</taxon>
        <taxon>Selenomonadales</taxon>
        <taxon>Sporomusaceae</taxon>
        <taxon>Sporomusa</taxon>
    </lineage>
</organism>
<dbReference type="FunFam" id="3.40.50.720:FF:000141">
    <property type="entry name" value="tRNA threonylcarbamoyladenosine dehydratase"/>
    <property type="match status" value="1"/>
</dbReference>
<reference evidence="2 3" key="1">
    <citation type="submission" date="2017-04" db="EMBL/GenBank/DDBJ databases">
        <authorList>
            <person name="Afonso C.L."/>
            <person name="Miller P.J."/>
            <person name="Scott M.A."/>
            <person name="Spackman E."/>
            <person name="Goraichik I."/>
            <person name="Dimitrov K.M."/>
            <person name="Suarez D.L."/>
            <person name="Swayne D.E."/>
        </authorList>
    </citation>
    <scope>NUCLEOTIDE SEQUENCE [LARGE SCALE GENOMIC DNA]</scope>
    <source>
        <strain evidence="2 3">DSM 5090</strain>
    </source>
</reference>
<dbReference type="EMBL" id="FWXI01000023">
    <property type="protein sequence ID" value="SMD08016.1"/>
    <property type="molecule type" value="Genomic_DNA"/>
</dbReference>
<dbReference type="PANTHER" id="PTHR43267">
    <property type="entry name" value="TRNA THREONYLCARBAMOYLADENOSINE DEHYDRATASE"/>
    <property type="match status" value="1"/>
</dbReference>
<gene>
    <name evidence="2" type="ORF">SAMN04488500_12375</name>
</gene>
<dbReference type="GO" id="GO:0061504">
    <property type="term" value="P:cyclic threonylcarbamoyladenosine biosynthetic process"/>
    <property type="evidence" value="ECO:0007669"/>
    <property type="project" value="TreeGrafter"/>
</dbReference>
<dbReference type="CDD" id="cd00755">
    <property type="entry name" value="YgdL_like"/>
    <property type="match status" value="1"/>
</dbReference>
<dbReference type="STRING" id="112901.SAMN04488500_12375"/>
<accession>A0A1W2EFD8</accession>
<sequence>MFARNAVKRLNPAFPASKRWWAVDWSGEFCYTNKTHRRMDVKGDNMLHEFSRTELLIGAEGLQKLAQSKVAVFGIGGVGTFVVEGLVRSGVGKFVLVDDDCICLTNINRQLHATRKTIGKPKVEVMRDRILEINPKAEVTIFQEFYLPETAERMFADDYNYIVDAIDTVTGKLDLVIRAKARNIPVISSMGAGNKLDPTRFEVADIFKTSVCPLAKVMRQELRKRGITALKVVYSKEEPLTPIETESTSCNIGCVCPQGTTRKCTTRRHIPGSIAFVPSVVGLIIAGEVVKDIVFGRV</sequence>
<evidence type="ECO:0000259" key="1">
    <source>
        <dbReference type="Pfam" id="PF00899"/>
    </source>
</evidence>
<dbReference type="GO" id="GO:0061503">
    <property type="term" value="F:tRNA threonylcarbamoyladenosine dehydratase"/>
    <property type="evidence" value="ECO:0007669"/>
    <property type="project" value="TreeGrafter"/>
</dbReference>
<name>A0A1W2EFD8_9FIRM</name>
<evidence type="ECO:0000313" key="2">
    <source>
        <dbReference type="EMBL" id="SMD08016.1"/>
    </source>
</evidence>